<reference evidence="1 2" key="1">
    <citation type="journal article" date="2011" name="PLoS ONE">
        <title>The entomopathogenic bacterial endosymbionts xenorhabdus and photorhabdus: convergent lifestyles from divergent genomes.</title>
        <authorList>
            <person name="Chaston J.M."/>
            <person name="Suen G."/>
            <person name="Tucker S.L."/>
            <person name="Andersen A.W."/>
            <person name="Bhasin A."/>
            <person name="Bode E."/>
            <person name="Bode H.B."/>
            <person name="Brachmann A.O."/>
            <person name="Cowles C.E."/>
            <person name="Cowles K.N."/>
            <person name="Darby C."/>
            <person name="de Leon L."/>
            <person name="Drace K."/>
            <person name="Du Z."/>
            <person name="Givaudan A."/>
            <person name="Herbert Tran E.E."/>
            <person name="Jewell K.A."/>
            <person name="Knack J.J."/>
            <person name="Krasomil-Osterfeld K.C."/>
            <person name="Kukor R."/>
            <person name="Lanois A."/>
            <person name="Latreille P."/>
            <person name="Leimgruber N.K."/>
            <person name="Lipke C.M."/>
            <person name="Liu R."/>
            <person name="Lu X."/>
            <person name="Martens E.C."/>
            <person name="Marri P.R."/>
            <person name="Medigue C."/>
            <person name="Menard M.L."/>
            <person name="Miller N.M."/>
            <person name="Morales-Soto N."/>
            <person name="Norton S."/>
            <person name="Ogier J.C."/>
            <person name="Orchard S.S."/>
            <person name="Park D."/>
            <person name="Park Y."/>
            <person name="Qurollo B.A."/>
            <person name="Sugar D.R."/>
            <person name="Richards G.R."/>
            <person name="Rouy Z."/>
            <person name="Slominski B."/>
            <person name="Slominski K."/>
            <person name="Snyder H."/>
            <person name="Tjaden B.C."/>
            <person name="van der Hoeven R."/>
            <person name="Welch R.D."/>
            <person name="Wheeler C."/>
            <person name="Xiang B."/>
            <person name="Barbazuk B."/>
            <person name="Gaudriault S."/>
            <person name="Goodner B."/>
            <person name="Slater S.C."/>
            <person name="Forst S."/>
            <person name="Goldman B.S."/>
            <person name="Goodrich-Blair H."/>
        </authorList>
    </citation>
    <scope>NUCLEOTIDE SEQUENCE [LARGE SCALE GENOMIC DNA]</scope>
    <source>
        <strain evidence="2">ATCC 19061 / DSM 3370 / CCUG 14189 / LMG 1036 / NCIMB 9965 / AN6</strain>
    </source>
</reference>
<protein>
    <submittedName>
        <fullName evidence="1">Uncharacterized protein</fullName>
    </submittedName>
</protein>
<dbReference type="HOGENOM" id="CLU_207381_1_0_6"/>
<dbReference type="Proteomes" id="UP000008075">
    <property type="component" value="Chromosome"/>
</dbReference>
<evidence type="ECO:0000313" key="2">
    <source>
        <dbReference type="Proteomes" id="UP000008075"/>
    </source>
</evidence>
<name>D3VKI1_XENNA</name>
<keyword evidence="2" id="KW-1185">Reference proteome</keyword>
<sequence length="58" mass="6536">MLDFCSYQIKIVSMKITLTDAQKNALELMPDMTCDGRVRDRIKAVLLASEGWTAQMIA</sequence>
<dbReference type="KEGG" id="xne:XNC1_0862"/>
<dbReference type="STRING" id="406817.XNC1_0862"/>
<gene>
    <name evidence="1" type="ordered locus">XNC1_0862</name>
</gene>
<organism evidence="1 2">
    <name type="scientific">Xenorhabdus nematophila (strain ATCC 19061 / DSM 3370 / CCUG 14189 / LMG 1036 / NCIMB 9965 / AN6)</name>
    <dbReference type="NCBI Taxonomy" id="406817"/>
    <lineage>
        <taxon>Bacteria</taxon>
        <taxon>Pseudomonadati</taxon>
        <taxon>Pseudomonadota</taxon>
        <taxon>Gammaproteobacteria</taxon>
        <taxon>Enterobacterales</taxon>
        <taxon>Morganellaceae</taxon>
        <taxon>Xenorhabdus</taxon>
    </lineage>
</organism>
<dbReference type="AlphaFoldDB" id="D3VKI1"/>
<proteinExistence type="predicted"/>
<accession>D3VKI1</accession>
<dbReference type="EMBL" id="FN667742">
    <property type="protein sequence ID" value="CBJ88933.1"/>
    <property type="molecule type" value="Genomic_DNA"/>
</dbReference>
<dbReference type="eggNOG" id="COG3415">
    <property type="taxonomic scope" value="Bacteria"/>
</dbReference>
<evidence type="ECO:0000313" key="1">
    <source>
        <dbReference type="EMBL" id="CBJ88933.1"/>
    </source>
</evidence>